<name>A0A7Y9JHL4_9ACTN</name>
<gene>
    <name evidence="1" type="ORF">BJY14_004859</name>
</gene>
<dbReference type="Proteomes" id="UP000529783">
    <property type="component" value="Unassembled WGS sequence"/>
</dbReference>
<protein>
    <submittedName>
        <fullName evidence="1">Uncharacterized protein</fullName>
    </submittedName>
</protein>
<dbReference type="EMBL" id="JACCBA010000001">
    <property type="protein sequence ID" value="NYD48876.1"/>
    <property type="molecule type" value="Genomic_DNA"/>
</dbReference>
<sequence>MEDVYRRFSGGWERREDLLARAQQKGATWDDLRAAEAKRIDLAHYVDALEAGASHEDILAAVAAGILPWLFVRAMKANATPAQIMEAHRKQVAADAAYAWGIGGSGYIDLLNKGATHDELIVLHDKDVHPQITQRALESRLGIAKLMEAYDQGLRGADLLCYVEAQENQVNPDEVLAAHRRGLRGLELYGHMRGLARR</sequence>
<evidence type="ECO:0000313" key="2">
    <source>
        <dbReference type="Proteomes" id="UP000529783"/>
    </source>
</evidence>
<dbReference type="AlphaFoldDB" id="A0A7Y9JHL4"/>
<dbReference type="RefSeq" id="WP_179845714.1">
    <property type="nucleotide sequence ID" value="NZ_JACCBA010000001.1"/>
</dbReference>
<accession>A0A7Y9JHL4</accession>
<proteinExistence type="predicted"/>
<organism evidence="1 2">
    <name type="scientific">Actinomadura luteofluorescens</name>
    <dbReference type="NCBI Taxonomy" id="46163"/>
    <lineage>
        <taxon>Bacteria</taxon>
        <taxon>Bacillati</taxon>
        <taxon>Actinomycetota</taxon>
        <taxon>Actinomycetes</taxon>
        <taxon>Streptosporangiales</taxon>
        <taxon>Thermomonosporaceae</taxon>
        <taxon>Actinomadura</taxon>
    </lineage>
</organism>
<reference evidence="1 2" key="1">
    <citation type="submission" date="2020-07" db="EMBL/GenBank/DDBJ databases">
        <title>Sequencing the genomes of 1000 actinobacteria strains.</title>
        <authorList>
            <person name="Klenk H.-P."/>
        </authorList>
    </citation>
    <scope>NUCLEOTIDE SEQUENCE [LARGE SCALE GENOMIC DNA]</scope>
    <source>
        <strain evidence="1 2">DSM 40398</strain>
    </source>
</reference>
<comment type="caution">
    <text evidence="1">The sequence shown here is derived from an EMBL/GenBank/DDBJ whole genome shotgun (WGS) entry which is preliminary data.</text>
</comment>
<evidence type="ECO:0000313" key="1">
    <source>
        <dbReference type="EMBL" id="NYD48876.1"/>
    </source>
</evidence>
<keyword evidence="2" id="KW-1185">Reference proteome</keyword>